<name>A0AAD5GMA5_AMBAR</name>
<gene>
    <name evidence="1" type="ORF">M8C21_033881</name>
</gene>
<dbReference type="Proteomes" id="UP001206925">
    <property type="component" value="Unassembled WGS sequence"/>
</dbReference>
<protein>
    <submittedName>
        <fullName evidence="1">Uncharacterized protein</fullName>
    </submittedName>
</protein>
<sequence length="101" mass="11253">TSSSFIHPNLPANHDLRSAAIHPPHLTIIKERERKGGTRWRPSILWRVEGLIVHTRQNGSGGEVRRGVDATIGVHYFTARRPSSNKSTINSQSICYTTVTP</sequence>
<comment type="caution">
    <text evidence="1">The sequence shown here is derived from an EMBL/GenBank/DDBJ whole genome shotgun (WGS) entry which is preliminary data.</text>
</comment>
<evidence type="ECO:0000313" key="2">
    <source>
        <dbReference type="Proteomes" id="UP001206925"/>
    </source>
</evidence>
<dbReference type="AlphaFoldDB" id="A0AAD5GMA5"/>
<accession>A0AAD5GMA5</accession>
<dbReference type="EMBL" id="JAMZMK010006568">
    <property type="protein sequence ID" value="KAI7748287.1"/>
    <property type="molecule type" value="Genomic_DNA"/>
</dbReference>
<reference evidence="1" key="1">
    <citation type="submission" date="2022-06" db="EMBL/GenBank/DDBJ databases">
        <title>Uncovering the hologenomic basis of an extraordinary plant invasion.</title>
        <authorList>
            <person name="Bieker V.C."/>
            <person name="Martin M.D."/>
            <person name="Gilbert T."/>
            <person name="Hodgins K."/>
            <person name="Battlay P."/>
            <person name="Petersen B."/>
            <person name="Wilson J."/>
        </authorList>
    </citation>
    <scope>NUCLEOTIDE SEQUENCE</scope>
    <source>
        <strain evidence="1">AA19_3_7</strain>
        <tissue evidence="1">Leaf</tissue>
    </source>
</reference>
<organism evidence="1 2">
    <name type="scientific">Ambrosia artemisiifolia</name>
    <name type="common">Common ragweed</name>
    <dbReference type="NCBI Taxonomy" id="4212"/>
    <lineage>
        <taxon>Eukaryota</taxon>
        <taxon>Viridiplantae</taxon>
        <taxon>Streptophyta</taxon>
        <taxon>Embryophyta</taxon>
        <taxon>Tracheophyta</taxon>
        <taxon>Spermatophyta</taxon>
        <taxon>Magnoliopsida</taxon>
        <taxon>eudicotyledons</taxon>
        <taxon>Gunneridae</taxon>
        <taxon>Pentapetalae</taxon>
        <taxon>asterids</taxon>
        <taxon>campanulids</taxon>
        <taxon>Asterales</taxon>
        <taxon>Asteraceae</taxon>
        <taxon>Asteroideae</taxon>
        <taxon>Heliantheae alliance</taxon>
        <taxon>Heliantheae</taxon>
        <taxon>Ambrosia</taxon>
    </lineage>
</organism>
<proteinExistence type="predicted"/>
<keyword evidence="2" id="KW-1185">Reference proteome</keyword>
<evidence type="ECO:0000313" key="1">
    <source>
        <dbReference type="EMBL" id="KAI7748287.1"/>
    </source>
</evidence>
<feature type="non-terminal residue" evidence="1">
    <location>
        <position position="101"/>
    </location>
</feature>